<dbReference type="EMBL" id="UOFU01000074">
    <property type="protein sequence ID" value="VAW95481.1"/>
    <property type="molecule type" value="Genomic_DNA"/>
</dbReference>
<dbReference type="AlphaFoldDB" id="A0A3B0ZUS8"/>
<gene>
    <name evidence="1" type="ORF">MNBD_GAMMA20-1464</name>
</gene>
<proteinExistence type="predicted"/>
<dbReference type="InterPro" id="IPR036280">
    <property type="entry name" value="Multihaem_cyt_sf"/>
</dbReference>
<accession>A0A3B0ZUS8</accession>
<dbReference type="Gene3D" id="3.90.10.10">
    <property type="entry name" value="Cytochrome C3"/>
    <property type="match status" value="1"/>
</dbReference>
<sequence>MKGLILMMVLALLSPPLCATDEAEKEKRWWEKRHQRTDIFYPHAAHQAVMEEDGDACLRCHPFNGTDIRDIKRLQVINVIANEPLREICHSCHVVRLSAPWRCDLCHDQPQKIWPPDHNFNYIIQHGEDSRLDESACRECHLDLSFCTDCHFRRGSSRNGSRHRVHPLAYISAHGLEARFDTASCGRCHNADYCSDCHRRQP</sequence>
<dbReference type="SUPFAM" id="SSF48695">
    <property type="entry name" value="Multiheme cytochromes"/>
    <property type="match status" value="1"/>
</dbReference>
<name>A0A3B0ZUS8_9ZZZZ</name>
<organism evidence="1">
    <name type="scientific">hydrothermal vent metagenome</name>
    <dbReference type="NCBI Taxonomy" id="652676"/>
    <lineage>
        <taxon>unclassified sequences</taxon>
        <taxon>metagenomes</taxon>
        <taxon>ecological metagenomes</taxon>
    </lineage>
</organism>
<protein>
    <submittedName>
        <fullName evidence="1">Uncharacterized protein</fullName>
    </submittedName>
</protein>
<reference evidence="1" key="1">
    <citation type="submission" date="2018-06" db="EMBL/GenBank/DDBJ databases">
        <authorList>
            <person name="Zhirakovskaya E."/>
        </authorList>
    </citation>
    <scope>NUCLEOTIDE SEQUENCE</scope>
</reference>
<evidence type="ECO:0000313" key="1">
    <source>
        <dbReference type="EMBL" id="VAW95481.1"/>
    </source>
</evidence>